<dbReference type="OrthoDB" id="6704055at2"/>
<organism evidence="2 3">
    <name type="scientific">Alkanindiges hydrocarboniclasticus</name>
    <dbReference type="NCBI Taxonomy" id="1907941"/>
    <lineage>
        <taxon>Bacteria</taxon>
        <taxon>Pseudomonadati</taxon>
        <taxon>Pseudomonadota</taxon>
        <taxon>Gammaproteobacteria</taxon>
        <taxon>Moraxellales</taxon>
        <taxon>Moraxellaceae</taxon>
        <taxon>Alkanindiges</taxon>
    </lineage>
</organism>
<keyword evidence="1" id="KW-0812">Transmembrane</keyword>
<accession>A0A1S8CYV3</accession>
<feature type="transmembrane region" description="Helical" evidence="1">
    <location>
        <begin position="30"/>
        <end position="46"/>
    </location>
</feature>
<dbReference type="Proteomes" id="UP000192132">
    <property type="component" value="Unassembled WGS sequence"/>
</dbReference>
<feature type="transmembrane region" description="Helical" evidence="1">
    <location>
        <begin position="7"/>
        <end position="24"/>
    </location>
</feature>
<protein>
    <submittedName>
        <fullName evidence="2">Uncharacterized protein</fullName>
    </submittedName>
</protein>
<keyword evidence="1" id="KW-1133">Transmembrane helix</keyword>
<dbReference type="EMBL" id="MLCN01000003">
    <property type="protein sequence ID" value="ONG42217.1"/>
    <property type="molecule type" value="Genomic_DNA"/>
</dbReference>
<name>A0A1S8CYV3_9GAMM</name>
<reference evidence="2 3" key="1">
    <citation type="submission" date="2016-10" db="EMBL/GenBank/DDBJ databases">
        <title>Draft Genome sequence of Alkanindiges sp. strain H1.</title>
        <authorList>
            <person name="Subhash Y."/>
            <person name="Lee S."/>
        </authorList>
    </citation>
    <scope>NUCLEOTIDE SEQUENCE [LARGE SCALE GENOMIC DNA]</scope>
    <source>
        <strain evidence="2 3">H1</strain>
    </source>
</reference>
<keyword evidence="1" id="KW-0472">Membrane</keyword>
<comment type="caution">
    <text evidence="2">The sequence shown here is derived from an EMBL/GenBank/DDBJ whole genome shotgun (WGS) entry which is preliminary data.</text>
</comment>
<keyword evidence="3" id="KW-1185">Reference proteome</keyword>
<proteinExistence type="predicted"/>
<gene>
    <name evidence="2" type="ORF">BKE30_01165</name>
</gene>
<evidence type="ECO:0000313" key="3">
    <source>
        <dbReference type="Proteomes" id="UP000192132"/>
    </source>
</evidence>
<sequence length="102" mass="12080">MVFIRYLLAIVLFITGIFCVIRFFMDDWNWVFLLAFAACIILAYLIKPSSSRHQRAGRRNTDYSWLDIVDLPIELLFQIISWPFRLLGKLLKHLDIDFSPDL</sequence>
<dbReference type="AlphaFoldDB" id="A0A1S8CYV3"/>
<evidence type="ECO:0000256" key="1">
    <source>
        <dbReference type="SAM" id="Phobius"/>
    </source>
</evidence>
<evidence type="ECO:0000313" key="2">
    <source>
        <dbReference type="EMBL" id="ONG42217.1"/>
    </source>
</evidence>